<evidence type="ECO:0000313" key="2">
    <source>
        <dbReference type="EMBL" id="KAL0380930.1"/>
    </source>
</evidence>
<feature type="region of interest" description="Disordered" evidence="1">
    <location>
        <begin position="24"/>
        <end position="100"/>
    </location>
</feature>
<feature type="compositionally biased region" description="Basic residues" evidence="1">
    <location>
        <begin position="88"/>
        <end position="100"/>
    </location>
</feature>
<reference evidence="2" key="2">
    <citation type="journal article" date="2024" name="Plant">
        <title>Genomic evolution and insights into agronomic trait innovations of Sesamum species.</title>
        <authorList>
            <person name="Miao H."/>
            <person name="Wang L."/>
            <person name="Qu L."/>
            <person name="Liu H."/>
            <person name="Sun Y."/>
            <person name="Le M."/>
            <person name="Wang Q."/>
            <person name="Wei S."/>
            <person name="Zheng Y."/>
            <person name="Lin W."/>
            <person name="Duan Y."/>
            <person name="Cao H."/>
            <person name="Xiong S."/>
            <person name="Wang X."/>
            <person name="Wei L."/>
            <person name="Li C."/>
            <person name="Ma Q."/>
            <person name="Ju M."/>
            <person name="Zhao R."/>
            <person name="Li G."/>
            <person name="Mu C."/>
            <person name="Tian Q."/>
            <person name="Mei H."/>
            <person name="Zhang T."/>
            <person name="Gao T."/>
            <person name="Zhang H."/>
        </authorList>
    </citation>
    <scope>NUCLEOTIDE SEQUENCE</scope>
    <source>
        <strain evidence="2">G01</strain>
    </source>
</reference>
<accession>A0AAW2RKY9</accession>
<dbReference type="AlphaFoldDB" id="A0AAW2RKY9"/>
<organism evidence="2">
    <name type="scientific">Sesamum angustifolium</name>
    <dbReference type="NCBI Taxonomy" id="2727405"/>
    <lineage>
        <taxon>Eukaryota</taxon>
        <taxon>Viridiplantae</taxon>
        <taxon>Streptophyta</taxon>
        <taxon>Embryophyta</taxon>
        <taxon>Tracheophyta</taxon>
        <taxon>Spermatophyta</taxon>
        <taxon>Magnoliopsida</taxon>
        <taxon>eudicotyledons</taxon>
        <taxon>Gunneridae</taxon>
        <taxon>Pentapetalae</taxon>
        <taxon>asterids</taxon>
        <taxon>lamiids</taxon>
        <taxon>Lamiales</taxon>
        <taxon>Pedaliaceae</taxon>
        <taxon>Sesamum</taxon>
    </lineage>
</organism>
<feature type="compositionally biased region" description="Basic and acidic residues" evidence="1">
    <location>
        <begin position="54"/>
        <end position="87"/>
    </location>
</feature>
<comment type="caution">
    <text evidence="2">The sequence shown here is derived from an EMBL/GenBank/DDBJ whole genome shotgun (WGS) entry which is preliminary data.</text>
</comment>
<reference evidence="2" key="1">
    <citation type="submission" date="2020-06" db="EMBL/GenBank/DDBJ databases">
        <authorList>
            <person name="Li T."/>
            <person name="Hu X."/>
            <person name="Zhang T."/>
            <person name="Song X."/>
            <person name="Zhang H."/>
            <person name="Dai N."/>
            <person name="Sheng W."/>
            <person name="Hou X."/>
            <person name="Wei L."/>
        </authorList>
    </citation>
    <scope>NUCLEOTIDE SEQUENCE</scope>
    <source>
        <strain evidence="2">G01</strain>
        <tissue evidence="2">Leaf</tissue>
    </source>
</reference>
<proteinExistence type="predicted"/>
<dbReference type="EMBL" id="JACGWK010000001">
    <property type="protein sequence ID" value="KAL0380930.1"/>
    <property type="molecule type" value="Genomic_DNA"/>
</dbReference>
<name>A0AAW2RKY9_9LAMI</name>
<sequence length="154" mass="17731">MGILFESKDQIELINLRERERERIAVRARGGAGDGDGDGDSGEKEDEGTDAAEGWERKGSRGRKKGEDGKGEGREGRVGGDWHELGKRRGGGRQRLRSCGRGGRCGRRRRRWCERWGWSSEVAMVVEVGGGEGRDVWRWRRGQFRRWWKFDFFF</sequence>
<evidence type="ECO:0000256" key="1">
    <source>
        <dbReference type="SAM" id="MobiDB-lite"/>
    </source>
</evidence>
<gene>
    <name evidence="2" type="ORF">Sangu_0157300</name>
</gene>
<feature type="compositionally biased region" description="Acidic residues" evidence="1">
    <location>
        <begin position="35"/>
        <end position="50"/>
    </location>
</feature>
<protein>
    <submittedName>
        <fullName evidence="2">Uncharacterized protein</fullName>
    </submittedName>
</protein>